<name>E9KTC6_STRKN</name>
<gene>
    <name evidence="2" type="ORF">Tcs_SK_042</name>
</gene>
<evidence type="ECO:0000313" key="2">
    <source>
        <dbReference type="EMBL" id="ADU56277.1"/>
    </source>
</evidence>
<feature type="compositionally biased region" description="Basic residues" evidence="1">
    <location>
        <begin position="120"/>
        <end position="140"/>
    </location>
</feature>
<dbReference type="EMBL" id="HM116536">
    <property type="protein sequence ID" value="ADU56277.1"/>
    <property type="molecule type" value="Genomic_DNA"/>
</dbReference>
<evidence type="ECO:0000256" key="1">
    <source>
        <dbReference type="SAM" id="MobiDB-lite"/>
    </source>
</evidence>
<feature type="region of interest" description="Disordered" evidence="1">
    <location>
        <begin position="64"/>
        <end position="152"/>
    </location>
</feature>
<proteinExistence type="predicted"/>
<dbReference type="AlphaFoldDB" id="E9KTC6"/>
<organism evidence="2">
    <name type="scientific">Streptomyces kanamyceticus</name>
    <dbReference type="NCBI Taxonomy" id="1967"/>
    <lineage>
        <taxon>Bacteria</taxon>
        <taxon>Bacillati</taxon>
        <taxon>Actinomycetota</taxon>
        <taxon>Actinomycetes</taxon>
        <taxon>Kitasatosporales</taxon>
        <taxon>Streptomycetaceae</taxon>
        <taxon>Streptomyces</taxon>
    </lineage>
</organism>
<feature type="compositionally biased region" description="Basic and acidic residues" evidence="1">
    <location>
        <begin position="80"/>
        <end position="96"/>
    </location>
</feature>
<accession>E9KTC6</accession>
<protein>
    <submittedName>
        <fullName evidence="2">Putative lipase</fullName>
    </submittedName>
</protein>
<feature type="compositionally biased region" description="Basic residues" evidence="1">
    <location>
        <begin position="100"/>
        <end position="112"/>
    </location>
</feature>
<feature type="compositionally biased region" description="Low complexity" evidence="1">
    <location>
        <begin position="141"/>
        <end position="152"/>
    </location>
</feature>
<reference evidence="2" key="1">
    <citation type="journal article" date="2011" name="J. Am. Chem. Soc.">
        <title>Biosynthesis of the allylmalonyl-CoA extender unit for the FK506 polyketide synthase proceeds through a dedicated polyketide synthase and facilitates the mutasynthesis of analogues.</title>
        <authorList>
            <person name="Mo S."/>
            <person name="Kim D.H."/>
            <person name="Lee J.H."/>
            <person name="Park J.W."/>
            <person name="Basnet D.B."/>
            <person name="Ban Y.H."/>
            <person name="Yoo Y.J."/>
            <person name="Chen S.W."/>
            <person name="Park S.R."/>
            <person name="Choi E.A."/>
            <person name="Kim E."/>
            <person name="Jin Y.Y."/>
            <person name="Lee S.K."/>
            <person name="Park J.Y."/>
            <person name="Liu Y."/>
            <person name="Lee M.O."/>
            <person name="Lee K.S."/>
            <person name="Kim S.J."/>
            <person name="Kim D."/>
            <person name="Park B.C."/>
            <person name="Lee S.G."/>
            <person name="Kwon H.J."/>
            <person name="Suh J.W."/>
            <person name="Moore B.S."/>
            <person name="Lim S.K."/>
            <person name="Yoon Y.J."/>
        </authorList>
    </citation>
    <scope>NUCLEOTIDE SEQUENCE</scope>
    <source>
        <strain evidence="2">KCTC 9225</strain>
    </source>
</reference>
<sequence length="152" mass="16822">MDHGRKEVVLLRPVSAAADVEVTKTVAAAAAQTAVTYLGMCKTAPEKCGTRAHARCRLVGTQHGRDAIDPPAISTPFLRDQSRSEANRGRLAHGEALHASPHHPGGRLRGGLRRREATLRRGHLPSSKRRRVRPTRRWRRPTPYGPRKQVAR</sequence>